<dbReference type="InParanoid" id="B7PIN4"/>
<dbReference type="Proteomes" id="UP000001555">
    <property type="component" value="Unassembled WGS sequence"/>
</dbReference>
<dbReference type="PaxDb" id="6945-B7PIN4"/>
<keyword evidence="4" id="KW-1185">Reference proteome</keyword>
<gene>
    <name evidence="2" type="ORF">IscW_ISCW004158</name>
</gene>
<evidence type="ECO:0000313" key="3">
    <source>
        <dbReference type="EnsemblMetazoa" id="ISCW004158-PA"/>
    </source>
</evidence>
<dbReference type="EnsemblMetazoa" id="ISCW004158-RA">
    <property type="protein sequence ID" value="ISCW004158-PA"/>
    <property type="gene ID" value="ISCW004158"/>
</dbReference>
<accession>B7PIN4</accession>
<evidence type="ECO:0000256" key="1">
    <source>
        <dbReference type="SAM" id="MobiDB-lite"/>
    </source>
</evidence>
<dbReference type="EMBL" id="ABJB011087230">
    <property type="status" value="NOT_ANNOTATED_CDS"/>
    <property type="molecule type" value="Genomic_DNA"/>
</dbReference>
<feature type="region of interest" description="Disordered" evidence="1">
    <location>
        <begin position="1"/>
        <end position="35"/>
    </location>
</feature>
<dbReference type="AlphaFoldDB" id="B7PIN4"/>
<sequence length="107" mass="11552">EATKQHTSFLQTSIMNGTESGKESSGSSSPSLPFGRANAGEEVVSSLAFALPKGREVEGALNLLLTCQRLWAIHTSRGHRYNHGAHASFQSFADVAGRHIRSTDLWV</sequence>
<feature type="compositionally biased region" description="Polar residues" evidence="1">
    <location>
        <begin position="1"/>
        <end position="18"/>
    </location>
</feature>
<dbReference type="EMBL" id="DS720063">
    <property type="protein sequence ID" value="EEC06456.1"/>
    <property type="molecule type" value="Genomic_DNA"/>
</dbReference>
<reference evidence="3" key="2">
    <citation type="submission" date="2020-05" db="UniProtKB">
        <authorList>
            <consortium name="EnsemblMetazoa"/>
        </authorList>
    </citation>
    <scope>IDENTIFICATION</scope>
    <source>
        <strain evidence="3">wikel</strain>
    </source>
</reference>
<dbReference type="HOGENOM" id="CLU_2216433_0_0_1"/>
<name>B7PIN4_IXOSC</name>
<dbReference type="VEuPathDB" id="VectorBase:ISCW004158"/>
<evidence type="ECO:0000313" key="4">
    <source>
        <dbReference type="Proteomes" id="UP000001555"/>
    </source>
</evidence>
<proteinExistence type="predicted"/>
<reference evidence="2 4" key="1">
    <citation type="submission" date="2008-03" db="EMBL/GenBank/DDBJ databases">
        <title>Annotation of Ixodes scapularis.</title>
        <authorList>
            <consortium name="Ixodes scapularis Genome Project Consortium"/>
            <person name="Caler E."/>
            <person name="Hannick L.I."/>
            <person name="Bidwell S."/>
            <person name="Joardar V."/>
            <person name="Thiagarajan M."/>
            <person name="Amedeo P."/>
            <person name="Galinsky K.J."/>
            <person name="Schobel S."/>
            <person name="Inman J."/>
            <person name="Hostetler J."/>
            <person name="Miller J."/>
            <person name="Hammond M."/>
            <person name="Megy K."/>
            <person name="Lawson D."/>
            <person name="Kodira C."/>
            <person name="Sutton G."/>
            <person name="Meyer J."/>
            <person name="Hill C.A."/>
            <person name="Birren B."/>
            <person name="Nene V."/>
            <person name="Collins F."/>
            <person name="Alarcon-Chaidez F."/>
            <person name="Wikel S."/>
            <person name="Strausberg R."/>
        </authorList>
    </citation>
    <scope>NUCLEOTIDE SEQUENCE [LARGE SCALE GENOMIC DNA]</scope>
    <source>
        <strain evidence="4">Wikel</strain>
        <strain evidence="2">Wikel colony</strain>
    </source>
</reference>
<feature type="non-terminal residue" evidence="2">
    <location>
        <position position="1"/>
    </location>
</feature>
<dbReference type="VEuPathDB" id="VectorBase:ISCI004158"/>
<evidence type="ECO:0000313" key="2">
    <source>
        <dbReference type="EMBL" id="EEC06456.1"/>
    </source>
</evidence>
<protein>
    <submittedName>
        <fullName evidence="2 3">Uncharacterized protein</fullName>
    </submittedName>
</protein>
<organism>
    <name type="scientific">Ixodes scapularis</name>
    <name type="common">Black-legged tick</name>
    <name type="synonym">Deer tick</name>
    <dbReference type="NCBI Taxonomy" id="6945"/>
    <lineage>
        <taxon>Eukaryota</taxon>
        <taxon>Metazoa</taxon>
        <taxon>Ecdysozoa</taxon>
        <taxon>Arthropoda</taxon>
        <taxon>Chelicerata</taxon>
        <taxon>Arachnida</taxon>
        <taxon>Acari</taxon>
        <taxon>Parasitiformes</taxon>
        <taxon>Ixodida</taxon>
        <taxon>Ixodoidea</taxon>
        <taxon>Ixodidae</taxon>
        <taxon>Ixodinae</taxon>
        <taxon>Ixodes</taxon>
    </lineage>
</organism>